<evidence type="ECO:0000259" key="4">
    <source>
        <dbReference type="SMART" id="SM00505"/>
    </source>
</evidence>
<comment type="similarity">
    <text evidence="1">Belongs to the DEFL family.</text>
</comment>
<gene>
    <name evidence="5" type="ORF">J1N35_003718</name>
</gene>
<dbReference type="CDD" id="cd00107">
    <property type="entry name" value="Knot1"/>
    <property type="match status" value="1"/>
</dbReference>
<dbReference type="Gene3D" id="3.30.30.10">
    <property type="entry name" value="Knottin, scorpion toxin-like"/>
    <property type="match status" value="1"/>
</dbReference>
<reference evidence="5 6" key="1">
    <citation type="journal article" date="2021" name="Plant Biotechnol. J.">
        <title>Multi-omics assisted identification of the key and species-specific regulatory components of drought-tolerant mechanisms in Gossypium stocksii.</title>
        <authorList>
            <person name="Yu D."/>
            <person name="Ke L."/>
            <person name="Zhang D."/>
            <person name="Wu Y."/>
            <person name="Sun Y."/>
            <person name="Mei J."/>
            <person name="Sun J."/>
            <person name="Sun Y."/>
        </authorList>
    </citation>
    <scope>NUCLEOTIDE SEQUENCE [LARGE SCALE GENOMIC DNA]</scope>
    <source>
        <strain evidence="6">cv. E1</strain>
        <tissue evidence="5">Leaf</tissue>
    </source>
</reference>
<evidence type="ECO:0000313" key="5">
    <source>
        <dbReference type="EMBL" id="KAH1120558.1"/>
    </source>
</evidence>
<name>A0A9D4AHC0_9ROSI</name>
<dbReference type="SUPFAM" id="SSF57095">
    <property type="entry name" value="Scorpion toxin-like"/>
    <property type="match status" value="1"/>
</dbReference>
<dbReference type="AlphaFoldDB" id="A0A9D4AHC0"/>
<dbReference type="Proteomes" id="UP000828251">
    <property type="component" value="Unassembled WGS sequence"/>
</dbReference>
<dbReference type="PRINTS" id="PR00288">
    <property type="entry name" value="PUROTHIONIN"/>
</dbReference>
<dbReference type="OrthoDB" id="683455at2759"/>
<dbReference type="InterPro" id="IPR008176">
    <property type="entry name" value="Defensin_plant"/>
</dbReference>
<dbReference type="PROSITE" id="PS00940">
    <property type="entry name" value="GAMMA_THIONIN"/>
    <property type="match status" value="1"/>
</dbReference>
<dbReference type="SMART" id="SM00505">
    <property type="entry name" value="Knot1"/>
    <property type="match status" value="1"/>
</dbReference>
<keyword evidence="3" id="KW-0295">Fungicide</keyword>
<evidence type="ECO:0000256" key="2">
    <source>
        <dbReference type="ARBA" id="ARBA00022529"/>
    </source>
</evidence>
<dbReference type="GO" id="GO:0031640">
    <property type="term" value="P:killing of cells of another organism"/>
    <property type="evidence" value="ECO:0007669"/>
    <property type="project" value="UniProtKB-KW"/>
</dbReference>
<evidence type="ECO:0000256" key="3">
    <source>
        <dbReference type="ARBA" id="ARBA00022577"/>
    </source>
</evidence>
<evidence type="ECO:0000313" key="6">
    <source>
        <dbReference type="Proteomes" id="UP000828251"/>
    </source>
</evidence>
<proteinExistence type="inferred from homology"/>
<dbReference type="InterPro" id="IPR044824">
    <property type="entry name" value="MAIN-like"/>
</dbReference>
<accession>A0A9D4AHC0</accession>
<evidence type="ECO:0000256" key="1">
    <source>
        <dbReference type="ARBA" id="ARBA00006722"/>
    </source>
</evidence>
<keyword evidence="2" id="KW-0929">Antimicrobial</keyword>
<dbReference type="EMBL" id="JAIQCV010000002">
    <property type="protein sequence ID" value="KAH1120558.1"/>
    <property type="molecule type" value="Genomic_DNA"/>
</dbReference>
<dbReference type="InterPro" id="IPR003614">
    <property type="entry name" value="Knottins"/>
</dbReference>
<feature type="domain" description="Knottins-like" evidence="4">
    <location>
        <begin position="101"/>
        <end position="146"/>
    </location>
</feature>
<sequence length="146" mass="15631">MFINGTVLHLIDQMLVYCCSCKRPGRLSICIGGEIVIRTHTFHLRCGEVVRMLEDVVLQLGLPVDGVAQTGSSAINVSDLCQELLGRVPEMGTMVADGAKICESTSNAFKGLCLGDDNCDIVCKTEGFPNGNCKGFLGKCICTKPC</sequence>
<comment type="caution">
    <text evidence="5">The sequence shown here is derived from an EMBL/GenBank/DDBJ whole genome shotgun (WGS) entry which is preliminary data.</text>
</comment>
<keyword evidence="6" id="KW-1185">Reference proteome</keyword>
<protein>
    <recommendedName>
        <fullName evidence="4">Knottins-like domain-containing protein</fullName>
    </recommendedName>
</protein>
<dbReference type="GO" id="GO:0010073">
    <property type="term" value="P:meristem maintenance"/>
    <property type="evidence" value="ECO:0007669"/>
    <property type="project" value="InterPro"/>
</dbReference>
<organism evidence="5 6">
    <name type="scientific">Gossypium stocksii</name>
    <dbReference type="NCBI Taxonomy" id="47602"/>
    <lineage>
        <taxon>Eukaryota</taxon>
        <taxon>Viridiplantae</taxon>
        <taxon>Streptophyta</taxon>
        <taxon>Embryophyta</taxon>
        <taxon>Tracheophyta</taxon>
        <taxon>Spermatophyta</taxon>
        <taxon>Magnoliopsida</taxon>
        <taxon>eudicotyledons</taxon>
        <taxon>Gunneridae</taxon>
        <taxon>Pentapetalae</taxon>
        <taxon>rosids</taxon>
        <taxon>malvids</taxon>
        <taxon>Malvales</taxon>
        <taxon>Malvaceae</taxon>
        <taxon>Malvoideae</taxon>
        <taxon>Gossypium</taxon>
    </lineage>
</organism>
<dbReference type="PANTHER" id="PTHR46033:SF8">
    <property type="entry name" value="PROTEIN MAINTENANCE OF MERISTEMS-LIKE"/>
    <property type="match status" value="1"/>
</dbReference>
<dbReference type="Pfam" id="PF00304">
    <property type="entry name" value="Gamma-thionin"/>
    <property type="match status" value="1"/>
</dbReference>
<dbReference type="InterPro" id="IPR036574">
    <property type="entry name" value="Scorpion_toxin-like_sf"/>
</dbReference>
<dbReference type="PANTHER" id="PTHR46033">
    <property type="entry name" value="PROTEIN MAIN-LIKE 2"/>
    <property type="match status" value="1"/>
</dbReference>
<dbReference type="GO" id="GO:0050832">
    <property type="term" value="P:defense response to fungus"/>
    <property type="evidence" value="ECO:0007669"/>
    <property type="project" value="UniProtKB-KW"/>
</dbReference>